<sequence length="145" mass="16018">MVEETNAGQVLVIMSGDIVQYDFQAKAASFQYPWRVAGKHRRASYGCCPRFDLLGTTSDFRFFEAVIYILCIQPLPNRAGTSYGVAQESQSGMAYVVACNCAGHVPQIAGMDSRCAPTCLELEVRAQVKAEVGKVEVEKERRRAM</sequence>
<comment type="caution">
    <text evidence="1">The sequence shown here is derived from an EMBL/GenBank/DDBJ whole genome shotgun (WGS) entry which is preliminary data.</text>
</comment>
<gene>
    <name evidence="1" type="ORF">MSAN_01497600</name>
</gene>
<dbReference type="AlphaFoldDB" id="A0A8H7CYZ9"/>
<keyword evidence="2" id="KW-1185">Reference proteome</keyword>
<evidence type="ECO:0000313" key="1">
    <source>
        <dbReference type="EMBL" id="KAF7355794.1"/>
    </source>
</evidence>
<evidence type="ECO:0000313" key="2">
    <source>
        <dbReference type="Proteomes" id="UP000623467"/>
    </source>
</evidence>
<proteinExistence type="predicted"/>
<dbReference type="EMBL" id="JACAZH010000011">
    <property type="protein sequence ID" value="KAF7355794.1"/>
    <property type="molecule type" value="Genomic_DNA"/>
</dbReference>
<name>A0A8H7CYZ9_9AGAR</name>
<dbReference type="Proteomes" id="UP000623467">
    <property type="component" value="Unassembled WGS sequence"/>
</dbReference>
<accession>A0A8H7CYZ9</accession>
<protein>
    <submittedName>
        <fullName evidence="1">Uncharacterized protein</fullName>
    </submittedName>
</protein>
<organism evidence="1 2">
    <name type="scientific">Mycena sanguinolenta</name>
    <dbReference type="NCBI Taxonomy" id="230812"/>
    <lineage>
        <taxon>Eukaryota</taxon>
        <taxon>Fungi</taxon>
        <taxon>Dikarya</taxon>
        <taxon>Basidiomycota</taxon>
        <taxon>Agaricomycotina</taxon>
        <taxon>Agaricomycetes</taxon>
        <taxon>Agaricomycetidae</taxon>
        <taxon>Agaricales</taxon>
        <taxon>Marasmiineae</taxon>
        <taxon>Mycenaceae</taxon>
        <taxon>Mycena</taxon>
    </lineage>
</organism>
<reference evidence="1" key="1">
    <citation type="submission" date="2020-05" db="EMBL/GenBank/DDBJ databases">
        <title>Mycena genomes resolve the evolution of fungal bioluminescence.</title>
        <authorList>
            <person name="Tsai I.J."/>
        </authorList>
    </citation>
    <scope>NUCLEOTIDE SEQUENCE</scope>
    <source>
        <strain evidence="1">160909Yilan</strain>
    </source>
</reference>